<dbReference type="AlphaFoldDB" id="A0A6L6IVR8"/>
<evidence type="ECO:0000256" key="1">
    <source>
        <dbReference type="ARBA" id="ARBA00022801"/>
    </source>
</evidence>
<dbReference type="EMBL" id="WMII01000001">
    <property type="protein sequence ID" value="MTH62704.1"/>
    <property type="molecule type" value="Genomic_DNA"/>
</dbReference>
<proteinExistence type="predicted"/>
<dbReference type="GO" id="GO:0000160">
    <property type="term" value="P:phosphorelay signal transduction system"/>
    <property type="evidence" value="ECO:0007669"/>
    <property type="project" value="InterPro"/>
</dbReference>
<sequence length="420" mass="46344">MMIPNAHPASPSPAVWRLVLLVDDSRAQRRTLAVQLMRAGYDVLEAANADEAMQICIERRPDIVISDWMMPGRSGLEFCRRFRDMQADRYGYFILLTSRNEKKDVAEGLRAGADDFLTKPVSGAELLARLSAGERILRMEDSLRLANSQLKQTLTQLRETQAAIDRDLREAQRLQQGLVRERNGRFGDCDLSLLMRPAGHIGGDLVGFFPINEHRVGLFGLDVSGHGVAAALLSARLAALLSGDKEHNIALRLNDQGQSDARSPAQVMRHLNKLMIDELRTDAYFTMVYADLDFATGTGRLVQAGHPHPVLQRPDGSLHLLGKGGMPVGLFANAEFDEVEFTLAPGDRLFISSDGLTDSENPRGETLGDEGLQAIMRTNAMLRGSALLESICWSVANFTAGKRKDDISAVLVERNDIRQD</sequence>
<comment type="caution">
    <text evidence="5">The sequence shown here is derived from an EMBL/GenBank/DDBJ whole genome shotgun (WGS) entry which is preliminary data.</text>
</comment>
<dbReference type="PROSITE" id="PS50110">
    <property type="entry name" value="RESPONSE_REGULATORY"/>
    <property type="match status" value="1"/>
</dbReference>
<accession>A0A6L6IVR8</accession>
<dbReference type="SMART" id="SM00331">
    <property type="entry name" value="PP2C_SIG"/>
    <property type="match status" value="1"/>
</dbReference>
<evidence type="ECO:0000313" key="6">
    <source>
        <dbReference type="Proteomes" id="UP000478740"/>
    </source>
</evidence>
<organism evidence="5 6">
    <name type="scientific">Paracoccus shanxieyensis</name>
    <dbReference type="NCBI Taxonomy" id="2675752"/>
    <lineage>
        <taxon>Bacteria</taxon>
        <taxon>Pseudomonadati</taxon>
        <taxon>Pseudomonadota</taxon>
        <taxon>Alphaproteobacteria</taxon>
        <taxon>Rhodobacterales</taxon>
        <taxon>Paracoccaceae</taxon>
        <taxon>Paracoccus</taxon>
    </lineage>
</organism>
<evidence type="ECO:0000259" key="4">
    <source>
        <dbReference type="PROSITE" id="PS50110"/>
    </source>
</evidence>
<feature type="modified residue" description="4-aspartylphosphate" evidence="2">
    <location>
        <position position="67"/>
    </location>
</feature>
<dbReference type="PANTHER" id="PTHR43156">
    <property type="entry name" value="STAGE II SPORULATION PROTEIN E-RELATED"/>
    <property type="match status" value="1"/>
</dbReference>
<dbReference type="Proteomes" id="UP000478740">
    <property type="component" value="Unassembled WGS sequence"/>
</dbReference>
<dbReference type="InterPro" id="IPR001789">
    <property type="entry name" value="Sig_transdc_resp-reg_receiver"/>
</dbReference>
<dbReference type="Gene3D" id="3.40.50.2300">
    <property type="match status" value="1"/>
</dbReference>
<evidence type="ECO:0000313" key="5">
    <source>
        <dbReference type="EMBL" id="MTH62704.1"/>
    </source>
</evidence>
<dbReference type="PANTHER" id="PTHR43156:SF2">
    <property type="entry name" value="STAGE II SPORULATION PROTEIN E"/>
    <property type="match status" value="1"/>
</dbReference>
<reference evidence="5 6" key="1">
    <citation type="submission" date="2019-11" db="EMBL/GenBank/DDBJ databases">
        <authorList>
            <person name="Dong K."/>
        </authorList>
    </citation>
    <scope>NUCLEOTIDE SEQUENCE [LARGE SCALE GENOMIC DNA]</scope>
    <source>
        <strain evidence="5 6">DK608</strain>
    </source>
</reference>
<dbReference type="InterPro" id="IPR011006">
    <property type="entry name" value="CheY-like_superfamily"/>
</dbReference>
<protein>
    <submittedName>
        <fullName evidence="5">SpoIIE family protein phosphatase</fullName>
    </submittedName>
</protein>
<keyword evidence="3" id="KW-0175">Coiled coil</keyword>
<keyword evidence="6" id="KW-1185">Reference proteome</keyword>
<dbReference type="GO" id="GO:0016791">
    <property type="term" value="F:phosphatase activity"/>
    <property type="evidence" value="ECO:0007669"/>
    <property type="project" value="TreeGrafter"/>
</dbReference>
<dbReference type="SUPFAM" id="SSF81606">
    <property type="entry name" value="PP2C-like"/>
    <property type="match status" value="1"/>
</dbReference>
<dbReference type="Pfam" id="PF00072">
    <property type="entry name" value="Response_reg"/>
    <property type="match status" value="1"/>
</dbReference>
<dbReference type="SMART" id="SM00448">
    <property type="entry name" value="REC"/>
    <property type="match status" value="1"/>
</dbReference>
<dbReference type="RefSeq" id="WP_155042657.1">
    <property type="nucleotide sequence ID" value="NZ_WMIH01000001.1"/>
</dbReference>
<name>A0A6L6IVR8_9RHOB</name>
<keyword evidence="2" id="KW-0597">Phosphoprotein</keyword>
<dbReference type="Pfam" id="PF07228">
    <property type="entry name" value="SpoIIE"/>
    <property type="match status" value="1"/>
</dbReference>
<evidence type="ECO:0000256" key="3">
    <source>
        <dbReference type="SAM" id="Coils"/>
    </source>
</evidence>
<feature type="coiled-coil region" evidence="3">
    <location>
        <begin position="143"/>
        <end position="174"/>
    </location>
</feature>
<keyword evidence="1" id="KW-0378">Hydrolase</keyword>
<gene>
    <name evidence="5" type="ORF">GL284_00300</name>
</gene>
<feature type="domain" description="Response regulatory" evidence="4">
    <location>
        <begin position="18"/>
        <end position="134"/>
    </location>
</feature>
<dbReference type="InterPro" id="IPR036457">
    <property type="entry name" value="PPM-type-like_dom_sf"/>
</dbReference>
<dbReference type="InterPro" id="IPR052016">
    <property type="entry name" value="Bact_Sigma-Reg"/>
</dbReference>
<dbReference type="Gene3D" id="3.60.40.10">
    <property type="entry name" value="PPM-type phosphatase domain"/>
    <property type="match status" value="1"/>
</dbReference>
<evidence type="ECO:0000256" key="2">
    <source>
        <dbReference type="PROSITE-ProRule" id="PRU00169"/>
    </source>
</evidence>
<dbReference type="InterPro" id="IPR001932">
    <property type="entry name" value="PPM-type_phosphatase-like_dom"/>
</dbReference>
<dbReference type="SUPFAM" id="SSF52172">
    <property type="entry name" value="CheY-like"/>
    <property type="match status" value="1"/>
</dbReference>